<dbReference type="PROSITE" id="PS00086">
    <property type="entry name" value="CYTOCHROME_P450"/>
    <property type="match status" value="1"/>
</dbReference>
<accession>A0AAD7Z8P9</accession>
<comment type="similarity">
    <text evidence="4 14">Belongs to the cytochrome P450 family.</text>
</comment>
<keyword evidence="16" id="KW-1185">Reference proteome</keyword>
<evidence type="ECO:0000256" key="1">
    <source>
        <dbReference type="ARBA" id="ARBA00001971"/>
    </source>
</evidence>
<keyword evidence="12" id="KW-0472">Membrane</keyword>
<dbReference type="Pfam" id="PF00067">
    <property type="entry name" value="p450"/>
    <property type="match status" value="1"/>
</dbReference>
<dbReference type="PRINTS" id="PR00385">
    <property type="entry name" value="P450"/>
</dbReference>
<dbReference type="InterPro" id="IPR036396">
    <property type="entry name" value="Cyt_P450_sf"/>
</dbReference>
<evidence type="ECO:0000313" key="16">
    <source>
        <dbReference type="Proteomes" id="UP001233999"/>
    </source>
</evidence>
<evidence type="ECO:0000256" key="9">
    <source>
        <dbReference type="ARBA" id="ARBA00023002"/>
    </source>
</evidence>
<keyword evidence="9 14" id="KW-0560">Oxidoreductase</keyword>
<comment type="subcellular location">
    <subcellularLocation>
        <location evidence="3">Endoplasmic reticulum membrane</location>
        <topology evidence="3">Peripheral membrane protein</topology>
    </subcellularLocation>
    <subcellularLocation>
        <location evidence="2">Microsome membrane</location>
        <topology evidence="2">Peripheral membrane protein</topology>
    </subcellularLocation>
</comment>
<dbReference type="InterPro" id="IPR017972">
    <property type="entry name" value="Cyt_P450_CS"/>
</dbReference>
<name>A0AAD7Z8P9_DIPPU</name>
<keyword evidence="7" id="KW-0256">Endoplasmic reticulum</keyword>
<keyword evidence="6 13" id="KW-0479">Metal-binding</keyword>
<evidence type="ECO:0000256" key="10">
    <source>
        <dbReference type="ARBA" id="ARBA00023004"/>
    </source>
</evidence>
<keyword evidence="11 14" id="KW-0503">Monooxygenase</keyword>
<evidence type="ECO:0000256" key="11">
    <source>
        <dbReference type="ARBA" id="ARBA00023033"/>
    </source>
</evidence>
<sequence>MNIIIVLLCVLVITAILSWKWGRYYLGFKLPGPPALPLIGNLLDVRSRDFTVLFHEMNKYIKNHGPVTRIWLGPVMLIFVSGPEEIAKVVGNDKIGHRGKYSLRILSPIFNKGLLAQEEMSVWKIHRKIVTNAFHNNMLNKFVDNFAKNSNILANRLKELADGTNAYDILPYLCLCALDIITQTCFGQNINAQINNDMMAVQYNKTILDSTQIRLSDPFLMFDWAFYLTEIGKKYKVAVKYYHDLIKGVIDDRAINAKSKEELSKSPTLMDYLIQNGQLSKEEIVGEISSIGGAGTETTATLSTFVLAILAEHQDIQEKVFEEQKTIFGEDILRPVTSDDLPSMTYLEQVINETLRLYPPVIGHPRETIKEYGIGNGYILPVEAQLLICAYPLHRNPEIHPAPDKFDPERFTPENVAARHPYAFVPFGVGRRMCVGYKFAYMETKAILSTILRHFHMMEIKGGLEGIQKNIHCSFVLTVTDGIHLKFKPRKYAILKTQ</sequence>
<keyword evidence="5 13" id="KW-0349">Heme</keyword>
<reference evidence="15" key="2">
    <citation type="submission" date="2023-05" db="EMBL/GenBank/DDBJ databases">
        <authorList>
            <person name="Fouks B."/>
        </authorList>
    </citation>
    <scope>NUCLEOTIDE SEQUENCE</scope>
    <source>
        <strain evidence="15">Stay&amp;Tobe</strain>
        <tissue evidence="15">Testes</tissue>
    </source>
</reference>
<dbReference type="Proteomes" id="UP001233999">
    <property type="component" value="Unassembled WGS sequence"/>
</dbReference>
<evidence type="ECO:0000256" key="12">
    <source>
        <dbReference type="ARBA" id="ARBA00023136"/>
    </source>
</evidence>
<evidence type="ECO:0000256" key="4">
    <source>
        <dbReference type="ARBA" id="ARBA00010617"/>
    </source>
</evidence>
<dbReference type="GO" id="GO:0016705">
    <property type="term" value="F:oxidoreductase activity, acting on paired donors, with incorporation or reduction of molecular oxygen"/>
    <property type="evidence" value="ECO:0007669"/>
    <property type="project" value="InterPro"/>
</dbReference>
<dbReference type="InterPro" id="IPR002401">
    <property type="entry name" value="Cyt_P450_E_grp-I"/>
</dbReference>
<feature type="binding site" description="axial binding residue" evidence="13">
    <location>
        <position position="434"/>
    </location>
    <ligand>
        <name>heme</name>
        <dbReference type="ChEBI" id="CHEBI:30413"/>
    </ligand>
    <ligandPart>
        <name>Fe</name>
        <dbReference type="ChEBI" id="CHEBI:18248"/>
    </ligandPart>
</feature>
<dbReference type="AlphaFoldDB" id="A0AAD7Z8P9"/>
<keyword evidence="8" id="KW-0492">Microsome</keyword>
<evidence type="ECO:0000256" key="14">
    <source>
        <dbReference type="RuleBase" id="RU000461"/>
    </source>
</evidence>
<proteinExistence type="inferred from homology"/>
<dbReference type="PRINTS" id="PR00463">
    <property type="entry name" value="EP450I"/>
</dbReference>
<evidence type="ECO:0000256" key="6">
    <source>
        <dbReference type="ARBA" id="ARBA00022723"/>
    </source>
</evidence>
<evidence type="ECO:0000256" key="5">
    <source>
        <dbReference type="ARBA" id="ARBA00022617"/>
    </source>
</evidence>
<comment type="cofactor">
    <cofactor evidence="1 13">
        <name>heme</name>
        <dbReference type="ChEBI" id="CHEBI:30413"/>
    </cofactor>
</comment>
<evidence type="ECO:0008006" key="17">
    <source>
        <dbReference type="Google" id="ProtNLM"/>
    </source>
</evidence>
<evidence type="ECO:0000313" key="15">
    <source>
        <dbReference type="EMBL" id="KAJ9575767.1"/>
    </source>
</evidence>
<dbReference type="PANTHER" id="PTHR24291:SF189">
    <property type="entry name" value="CYTOCHROME P450 4C3-RELATED"/>
    <property type="match status" value="1"/>
</dbReference>
<keyword evidence="10 13" id="KW-0408">Iron</keyword>
<dbReference type="SUPFAM" id="SSF48264">
    <property type="entry name" value="Cytochrome P450"/>
    <property type="match status" value="1"/>
</dbReference>
<evidence type="ECO:0000256" key="8">
    <source>
        <dbReference type="ARBA" id="ARBA00022848"/>
    </source>
</evidence>
<organism evidence="15 16">
    <name type="scientific">Diploptera punctata</name>
    <name type="common">Pacific beetle cockroach</name>
    <dbReference type="NCBI Taxonomy" id="6984"/>
    <lineage>
        <taxon>Eukaryota</taxon>
        <taxon>Metazoa</taxon>
        <taxon>Ecdysozoa</taxon>
        <taxon>Arthropoda</taxon>
        <taxon>Hexapoda</taxon>
        <taxon>Insecta</taxon>
        <taxon>Pterygota</taxon>
        <taxon>Neoptera</taxon>
        <taxon>Polyneoptera</taxon>
        <taxon>Dictyoptera</taxon>
        <taxon>Blattodea</taxon>
        <taxon>Blaberoidea</taxon>
        <taxon>Blaberidae</taxon>
        <taxon>Diplopterinae</taxon>
        <taxon>Diploptera</taxon>
    </lineage>
</organism>
<reference evidence="15" key="1">
    <citation type="journal article" date="2023" name="IScience">
        <title>Live-bearing cockroach genome reveals convergent evolutionary mechanisms linked to viviparity in insects and beyond.</title>
        <authorList>
            <person name="Fouks B."/>
            <person name="Harrison M.C."/>
            <person name="Mikhailova A.A."/>
            <person name="Marchal E."/>
            <person name="English S."/>
            <person name="Carruthers M."/>
            <person name="Jennings E.C."/>
            <person name="Chiamaka E.L."/>
            <person name="Frigard R.A."/>
            <person name="Pippel M."/>
            <person name="Attardo G.M."/>
            <person name="Benoit J.B."/>
            <person name="Bornberg-Bauer E."/>
            <person name="Tobe S.S."/>
        </authorList>
    </citation>
    <scope>NUCLEOTIDE SEQUENCE</scope>
    <source>
        <strain evidence="15">Stay&amp;Tobe</strain>
    </source>
</reference>
<evidence type="ECO:0000256" key="2">
    <source>
        <dbReference type="ARBA" id="ARBA00004174"/>
    </source>
</evidence>
<evidence type="ECO:0000256" key="7">
    <source>
        <dbReference type="ARBA" id="ARBA00022824"/>
    </source>
</evidence>
<dbReference type="GO" id="GO:0020037">
    <property type="term" value="F:heme binding"/>
    <property type="evidence" value="ECO:0007669"/>
    <property type="project" value="InterPro"/>
</dbReference>
<dbReference type="GO" id="GO:0004497">
    <property type="term" value="F:monooxygenase activity"/>
    <property type="evidence" value="ECO:0007669"/>
    <property type="project" value="UniProtKB-KW"/>
</dbReference>
<dbReference type="Gene3D" id="1.10.630.10">
    <property type="entry name" value="Cytochrome P450"/>
    <property type="match status" value="1"/>
</dbReference>
<gene>
    <name evidence="15" type="ORF">L9F63_007413</name>
</gene>
<evidence type="ECO:0000256" key="13">
    <source>
        <dbReference type="PIRSR" id="PIRSR602401-1"/>
    </source>
</evidence>
<dbReference type="InterPro" id="IPR050196">
    <property type="entry name" value="Cytochrome_P450_Monoox"/>
</dbReference>
<comment type="caution">
    <text evidence="15">The sequence shown here is derived from an EMBL/GenBank/DDBJ whole genome shotgun (WGS) entry which is preliminary data.</text>
</comment>
<protein>
    <recommendedName>
        <fullName evidence="17">Cytochrome P450</fullName>
    </recommendedName>
</protein>
<dbReference type="InterPro" id="IPR001128">
    <property type="entry name" value="Cyt_P450"/>
</dbReference>
<dbReference type="GO" id="GO:0005506">
    <property type="term" value="F:iron ion binding"/>
    <property type="evidence" value="ECO:0007669"/>
    <property type="project" value="InterPro"/>
</dbReference>
<dbReference type="GO" id="GO:0005789">
    <property type="term" value="C:endoplasmic reticulum membrane"/>
    <property type="evidence" value="ECO:0007669"/>
    <property type="project" value="UniProtKB-SubCell"/>
</dbReference>
<dbReference type="EMBL" id="JASPKZ010009821">
    <property type="protein sequence ID" value="KAJ9575767.1"/>
    <property type="molecule type" value="Genomic_DNA"/>
</dbReference>
<dbReference type="PANTHER" id="PTHR24291">
    <property type="entry name" value="CYTOCHROME P450 FAMILY 4"/>
    <property type="match status" value="1"/>
</dbReference>
<evidence type="ECO:0000256" key="3">
    <source>
        <dbReference type="ARBA" id="ARBA00004406"/>
    </source>
</evidence>